<sequence length="166" mass="19265">MELIGQGYTQAQTEFKLYKSESTIKTEGYAVEDNSTAVILFDGMCNLCSGIVQFVIPRDPKRHFRFASLQSETGRMMLSRCQLPTDRFNSFVVVHGVTCRTKSDAALYVCSRLTGGWRLLRVFAAVPRPIRDRVYDWVARNRYRLFGQRSSCFMPDRERDRERFLP</sequence>
<name>A0ABQ4N544_9BACL</name>
<dbReference type="Pfam" id="PF04134">
    <property type="entry name" value="DCC1-like"/>
    <property type="match status" value="1"/>
</dbReference>
<proteinExistence type="predicted"/>
<evidence type="ECO:0000313" key="2">
    <source>
        <dbReference type="Proteomes" id="UP000680304"/>
    </source>
</evidence>
<keyword evidence="2" id="KW-1185">Reference proteome</keyword>
<dbReference type="InterPro" id="IPR052927">
    <property type="entry name" value="DCC_oxidoreductase"/>
</dbReference>
<comment type="caution">
    <text evidence="1">The sequence shown here is derived from an EMBL/GenBank/DDBJ whole genome shotgun (WGS) entry which is preliminary data.</text>
</comment>
<evidence type="ECO:0008006" key="3">
    <source>
        <dbReference type="Google" id="ProtNLM"/>
    </source>
</evidence>
<dbReference type="InterPro" id="IPR007263">
    <property type="entry name" value="DCC1-like"/>
</dbReference>
<gene>
    <name evidence="1" type="primary">yuxK</name>
    <name evidence="1" type="ORF">PACILC2_18710</name>
</gene>
<dbReference type="Proteomes" id="UP000680304">
    <property type="component" value="Unassembled WGS sequence"/>
</dbReference>
<organism evidence="1 2">
    <name type="scientific">Paenibacillus cisolokensis</name>
    <dbReference type="NCBI Taxonomy" id="1658519"/>
    <lineage>
        <taxon>Bacteria</taxon>
        <taxon>Bacillati</taxon>
        <taxon>Bacillota</taxon>
        <taxon>Bacilli</taxon>
        <taxon>Bacillales</taxon>
        <taxon>Paenibacillaceae</taxon>
        <taxon>Paenibacillus</taxon>
    </lineage>
</organism>
<dbReference type="PANTHER" id="PTHR33639:SF2">
    <property type="entry name" value="DUF393 DOMAIN-CONTAINING PROTEIN"/>
    <property type="match status" value="1"/>
</dbReference>
<protein>
    <recommendedName>
        <fullName evidence="3">Thiol-disulfide oxidoreductase DCC</fullName>
    </recommendedName>
</protein>
<evidence type="ECO:0000313" key="1">
    <source>
        <dbReference type="EMBL" id="GIQ63303.1"/>
    </source>
</evidence>
<dbReference type="EMBL" id="BOVJ01000059">
    <property type="protein sequence ID" value="GIQ63303.1"/>
    <property type="molecule type" value="Genomic_DNA"/>
</dbReference>
<accession>A0ABQ4N544</accession>
<dbReference type="PANTHER" id="PTHR33639">
    <property type="entry name" value="THIOL-DISULFIDE OXIDOREDUCTASE DCC"/>
    <property type="match status" value="1"/>
</dbReference>
<reference evidence="1 2" key="1">
    <citation type="submission" date="2021-04" db="EMBL/GenBank/DDBJ databases">
        <title>Draft genome sequence of Paenibacillus cisolokensis, LC2-13A.</title>
        <authorList>
            <person name="Uke A."/>
            <person name="Chhe C."/>
            <person name="Baramee S."/>
            <person name="Kosugi A."/>
        </authorList>
    </citation>
    <scope>NUCLEOTIDE SEQUENCE [LARGE SCALE GENOMIC DNA]</scope>
    <source>
        <strain evidence="1 2">LC2-13A</strain>
    </source>
</reference>